<dbReference type="EMBL" id="BAUU01000005">
    <property type="protein sequence ID" value="GAE29578.1"/>
    <property type="molecule type" value="Genomic_DNA"/>
</dbReference>
<sequence>MLLDCVIIGGGAAGLNAALVLGRARKNIVLIDEDKPRNAVTQESHGFITRDGINPSDFKRIAKGDLSKYPSIKIQNKRVIDIKKENQAFLIETAAGEPLRSRKVILATGLKDNLPTIKGIDQFYGSSLFSCPFCDGWELKDRALVVIAENDHAFHMIKMIYNWSTDLVICTNGKDILTQEQKEQLEAKNIQLIETDIIALRGSNGQLETVQFKNGSEIKREGGFVGTGLKQSSALAEALGCKMNDRGGVEVDPFGRTNIEGVYACGDMTISHPAQLIIAASAGSKTASGGVVADLVNEDF</sequence>
<reference evidence="6" key="1">
    <citation type="journal article" date="2014" name="Genome Announc.">
        <title>Draft Genome Sequences of Three Alkaliphilic Bacillus Strains, Bacillus wakoensis JCM 9140T, Bacillus akibai JCM 9157T, and Bacillus hemicellulosilyticus JCM 9152T.</title>
        <authorList>
            <person name="Yuki M."/>
            <person name="Oshima K."/>
            <person name="Suda W."/>
            <person name="Oshida Y."/>
            <person name="Kitamura K."/>
            <person name="Iida T."/>
            <person name="Hattori M."/>
            <person name="Ohkuma M."/>
        </authorList>
    </citation>
    <scope>NUCLEOTIDE SEQUENCE [LARGE SCALE GENOMIC DNA]</scope>
    <source>
        <strain evidence="6">JCM 9152</strain>
    </source>
</reference>
<evidence type="ECO:0000259" key="5">
    <source>
        <dbReference type="Pfam" id="PF07992"/>
    </source>
</evidence>
<comment type="subunit">
    <text evidence="2">Homodimer.</text>
</comment>
<feature type="domain" description="FAD/NAD(P)-binding" evidence="5">
    <location>
        <begin position="4"/>
        <end position="283"/>
    </location>
</feature>
<dbReference type="PRINTS" id="PR00469">
    <property type="entry name" value="PNDRDTASEII"/>
</dbReference>
<evidence type="ECO:0000256" key="2">
    <source>
        <dbReference type="ARBA" id="ARBA00011738"/>
    </source>
</evidence>
<dbReference type="Pfam" id="PF07992">
    <property type="entry name" value="Pyr_redox_2"/>
    <property type="match status" value="1"/>
</dbReference>
<dbReference type="Proteomes" id="UP000018895">
    <property type="component" value="Unassembled WGS sequence"/>
</dbReference>
<evidence type="ECO:0000256" key="1">
    <source>
        <dbReference type="ARBA" id="ARBA00001974"/>
    </source>
</evidence>
<evidence type="ECO:0000256" key="4">
    <source>
        <dbReference type="ARBA" id="ARBA00023002"/>
    </source>
</evidence>
<dbReference type="OrthoDB" id="9806179at2"/>
<protein>
    <submittedName>
        <fullName evidence="6">Thioredoxin reductase</fullName>
    </submittedName>
</protein>
<organism evidence="6 7">
    <name type="scientific">Halalkalibacter hemicellulosilyticusJCM 9152</name>
    <dbReference type="NCBI Taxonomy" id="1236971"/>
    <lineage>
        <taxon>Bacteria</taxon>
        <taxon>Bacillati</taxon>
        <taxon>Bacillota</taxon>
        <taxon>Bacilli</taxon>
        <taxon>Bacillales</taxon>
        <taxon>Bacillaceae</taxon>
        <taxon>Halalkalibacter</taxon>
    </lineage>
</organism>
<dbReference type="Gene3D" id="3.50.50.60">
    <property type="entry name" value="FAD/NAD(P)-binding domain"/>
    <property type="match status" value="2"/>
</dbReference>
<evidence type="ECO:0000313" key="7">
    <source>
        <dbReference type="Proteomes" id="UP000018895"/>
    </source>
</evidence>
<name>W4QD19_9BACI</name>
<evidence type="ECO:0000313" key="6">
    <source>
        <dbReference type="EMBL" id="GAE29578.1"/>
    </source>
</evidence>
<dbReference type="InterPro" id="IPR050097">
    <property type="entry name" value="Ferredoxin-NADP_redctase_2"/>
</dbReference>
<keyword evidence="4" id="KW-0560">Oxidoreductase</keyword>
<accession>W4QD19</accession>
<dbReference type="PRINTS" id="PR00368">
    <property type="entry name" value="FADPNR"/>
</dbReference>
<keyword evidence="3" id="KW-0285">Flavoprotein</keyword>
<dbReference type="SUPFAM" id="SSF51905">
    <property type="entry name" value="FAD/NAD(P)-binding domain"/>
    <property type="match status" value="1"/>
</dbReference>
<dbReference type="InterPro" id="IPR036188">
    <property type="entry name" value="FAD/NAD-bd_sf"/>
</dbReference>
<dbReference type="STRING" id="1236971.JCM9152_942"/>
<gene>
    <name evidence="6" type="ORF">JCM9152_942</name>
</gene>
<dbReference type="RefSeq" id="WP_035341352.1">
    <property type="nucleotide sequence ID" value="NZ_BAUU01000005.1"/>
</dbReference>
<proteinExistence type="predicted"/>
<dbReference type="GO" id="GO:0016491">
    <property type="term" value="F:oxidoreductase activity"/>
    <property type="evidence" value="ECO:0007669"/>
    <property type="project" value="UniProtKB-KW"/>
</dbReference>
<keyword evidence="7" id="KW-1185">Reference proteome</keyword>
<evidence type="ECO:0000256" key="3">
    <source>
        <dbReference type="ARBA" id="ARBA00022630"/>
    </source>
</evidence>
<dbReference type="AlphaFoldDB" id="W4QD19"/>
<comment type="caution">
    <text evidence="6">The sequence shown here is derived from an EMBL/GenBank/DDBJ whole genome shotgun (WGS) entry which is preliminary data.</text>
</comment>
<dbReference type="PANTHER" id="PTHR48105">
    <property type="entry name" value="THIOREDOXIN REDUCTASE 1-RELATED-RELATED"/>
    <property type="match status" value="1"/>
</dbReference>
<dbReference type="InterPro" id="IPR023753">
    <property type="entry name" value="FAD/NAD-binding_dom"/>
</dbReference>
<comment type="cofactor">
    <cofactor evidence="1">
        <name>FAD</name>
        <dbReference type="ChEBI" id="CHEBI:57692"/>
    </cofactor>
</comment>